<dbReference type="InterPro" id="IPR008271">
    <property type="entry name" value="Ser/Thr_kinase_AS"/>
</dbReference>
<keyword evidence="3" id="KW-0808">Transferase</keyword>
<evidence type="ECO:0000256" key="3">
    <source>
        <dbReference type="ARBA" id="ARBA00022679"/>
    </source>
</evidence>
<evidence type="ECO:0000256" key="1">
    <source>
        <dbReference type="ARBA" id="ARBA00006485"/>
    </source>
</evidence>
<reference evidence="11" key="1">
    <citation type="submission" date="2016-11" db="UniProtKB">
        <authorList>
            <consortium name="WormBaseParasite"/>
        </authorList>
    </citation>
    <scope>IDENTIFICATION</scope>
</reference>
<dbReference type="SMART" id="SM00220">
    <property type="entry name" value="S_TKc"/>
    <property type="match status" value="1"/>
</dbReference>
<dbReference type="InterPro" id="IPR011009">
    <property type="entry name" value="Kinase-like_dom_sf"/>
</dbReference>
<organism evidence="10 11">
    <name type="scientific">Steinernema glaseri</name>
    <dbReference type="NCBI Taxonomy" id="37863"/>
    <lineage>
        <taxon>Eukaryota</taxon>
        <taxon>Metazoa</taxon>
        <taxon>Ecdysozoa</taxon>
        <taxon>Nematoda</taxon>
        <taxon>Chromadorea</taxon>
        <taxon>Rhabditida</taxon>
        <taxon>Tylenchina</taxon>
        <taxon>Panagrolaimomorpha</taxon>
        <taxon>Strongyloidoidea</taxon>
        <taxon>Steinernematidae</taxon>
        <taxon>Steinernema</taxon>
    </lineage>
</organism>
<evidence type="ECO:0000256" key="6">
    <source>
        <dbReference type="ARBA" id="ARBA00022840"/>
    </source>
</evidence>
<proteinExistence type="inferred from homology"/>
<feature type="binding site" evidence="7">
    <location>
        <position position="33"/>
    </location>
    <ligand>
        <name>ATP</name>
        <dbReference type="ChEBI" id="CHEBI:30616"/>
    </ligand>
</feature>
<name>A0A1I7YDW7_9BILA</name>
<dbReference type="InterPro" id="IPR050108">
    <property type="entry name" value="CDK"/>
</dbReference>
<dbReference type="PROSITE" id="PS00107">
    <property type="entry name" value="PROTEIN_KINASE_ATP"/>
    <property type="match status" value="1"/>
</dbReference>
<dbReference type="Gene3D" id="1.10.510.10">
    <property type="entry name" value="Transferase(Phosphotransferase) domain 1"/>
    <property type="match status" value="1"/>
</dbReference>
<keyword evidence="5" id="KW-0418">Kinase</keyword>
<evidence type="ECO:0000256" key="5">
    <source>
        <dbReference type="ARBA" id="ARBA00022777"/>
    </source>
</evidence>
<dbReference type="PROSITE" id="PS00108">
    <property type="entry name" value="PROTEIN_KINASE_ST"/>
    <property type="match status" value="1"/>
</dbReference>
<keyword evidence="6 7" id="KW-0067">ATP-binding</keyword>
<dbReference type="FunFam" id="1.10.510.10:FF:000624">
    <property type="entry name" value="Mitogen-activated protein kinase"/>
    <property type="match status" value="1"/>
</dbReference>
<feature type="domain" description="Protein kinase" evidence="9">
    <location>
        <begin position="4"/>
        <end position="295"/>
    </location>
</feature>
<dbReference type="WBParaSite" id="L893_g15335.t1">
    <property type="protein sequence ID" value="L893_g15335.t1"/>
    <property type="gene ID" value="L893_g15335"/>
</dbReference>
<evidence type="ECO:0000313" key="10">
    <source>
        <dbReference type="Proteomes" id="UP000095287"/>
    </source>
</evidence>
<keyword evidence="2 8" id="KW-0723">Serine/threonine-protein kinase</keyword>
<dbReference type="AlphaFoldDB" id="A0A1I7YDW7"/>
<dbReference type="GO" id="GO:0005524">
    <property type="term" value="F:ATP binding"/>
    <property type="evidence" value="ECO:0007669"/>
    <property type="project" value="UniProtKB-UniRule"/>
</dbReference>
<dbReference type="Gene3D" id="3.30.200.20">
    <property type="entry name" value="Phosphorylase Kinase, domain 1"/>
    <property type="match status" value="1"/>
</dbReference>
<dbReference type="PANTHER" id="PTHR24056">
    <property type="entry name" value="CELL DIVISION PROTEIN KINASE"/>
    <property type="match status" value="1"/>
</dbReference>
<evidence type="ECO:0000313" key="11">
    <source>
        <dbReference type="WBParaSite" id="L893_g15335.t1"/>
    </source>
</evidence>
<dbReference type="GO" id="GO:0004674">
    <property type="term" value="F:protein serine/threonine kinase activity"/>
    <property type="evidence" value="ECO:0007669"/>
    <property type="project" value="UniProtKB-KW"/>
</dbReference>
<dbReference type="Pfam" id="PF00069">
    <property type="entry name" value="Pkinase"/>
    <property type="match status" value="1"/>
</dbReference>
<dbReference type="InterPro" id="IPR000719">
    <property type="entry name" value="Prot_kinase_dom"/>
</dbReference>
<accession>A0A1I7YDW7</accession>
<evidence type="ECO:0000256" key="8">
    <source>
        <dbReference type="RuleBase" id="RU000304"/>
    </source>
</evidence>
<dbReference type="SUPFAM" id="SSF56112">
    <property type="entry name" value="Protein kinase-like (PK-like)"/>
    <property type="match status" value="1"/>
</dbReference>
<evidence type="ECO:0000259" key="9">
    <source>
        <dbReference type="PROSITE" id="PS50011"/>
    </source>
</evidence>
<dbReference type="InterPro" id="IPR017441">
    <property type="entry name" value="Protein_kinase_ATP_BS"/>
</dbReference>
<dbReference type="Proteomes" id="UP000095287">
    <property type="component" value="Unplaced"/>
</dbReference>
<dbReference type="PROSITE" id="PS50011">
    <property type="entry name" value="PROTEIN_KINASE_DOM"/>
    <property type="match status" value="1"/>
</dbReference>
<evidence type="ECO:0000256" key="7">
    <source>
        <dbReference type="PROSITE-ProRule" id="PRU10141"/>
    </source>
</evidence>
<sequence>MDKYILCEVLGTGTFAEVYAAEHRETHEKVAIKRIKECWTEHGLLQCVLREISILRELDHPHIVKLQDVILTRVHTALVFEHLSADLATYLRRTQMKEGQIKIFFHQISLAVSFVHRHGIIHRDLKPANILVLHDNFVKVADFGSAKEVDVPVRPDHPVVVTLFYRPPELLLASEVHGMAVDVWSIGCIVAEMCLKTRFFSWDVNNMKFLEPEKNQLFEIYKILGKPTSQTWPGITNLPKFEEMRDVYENQFHFSFHEAMRGTMSMQGQDLLKRMFAFSPDRRITCAEIVSDGYFVSSPK</sequence>
<comment type="similarity">
    <text evidence="1">Belongs to the protein kinase superfamily. CMGC Ser/Thr protein kinase family. CDC2/CDKX subfamily.</text>
</comment>
<keyword evidence="10" id="KW-1185">Reference proteome</keyword>
<evidence type="ECO:0000256" key="4">
    <source>
        <dbReference type="ARBA" id="ARBA00022741"/>
    </source>
</evidence>
<evidence type="ECO:0000256" key="2">
    <source>
        <dbReference type="ARBA" id="ARBA00022527"/>
    </source>
</evidence>
<protein>
    <submittedName>
        <fullName evidence="11">Protein kinase domain-containing protein</fullName>
    </submittedName>
</protein>
<dbReference type="GO" id="GO:0005634">
    <property type="term" value="C:nucleus"/>
    <property type="evidence" value="ECO:0007669"/>
    <property type="project" value="TreeGrafter"/>
</dbReference>
<keyword evidence="4 7" id="KW-0547">Nucleotide-binding</keyword>